<comment type="caution">
    <text evidence="1">The sequence shown here is derived from an EMBL/GenBank/DDBJ whole genome shotgun (WGS) entry which is preliminary data.</text>
</comment>
<evidence type="ECO:0000313" key="1">
    <source>
        <dbReference type="EMBL" id="KAF7146370.1"/>
    </source>
</evidence>
<sequence>MRSGVWAAASNAGILGLIDLCRARFVYGWAVGDSVVLGWVWVVVIGRRDGGLYGDGFTASHSTVENTAAVVDKPGVGDGIRSPFVNTLERDQASRSTVQNFLDGKTCLSPDIPHDLDLL</sequence>
<proteinExistence type="predicted"/>
<evidence type="ECO:0000313" key="2">
    <source>
        <dbReference type="Proteomes" id="UP000626092"/>
    </source>
</evidence>
<dbReference type="Proteomes" id="UP000626092">
    <property type="component" value="Unassembled WGS sequence"/>
</dbReference>
<dbReference type="AlphaFoldDB" id="A0A834H2G3"/>
<accession>A0A834H2G3</accession>
<organism evidence="1 2">
    <name type="scientific">Rhododendron simsii</name>
    <name type="common">Sims's rhododendron</name>
    <dbReference type="NCBI Taxonomy" id="118357"/>
    <lineage>
        <taxon>Eukaryota</taxon>
        <taxon>Viridiplantae</taxon>
        <taxon>Streptophyta</taxon>
        <taxon>Embryophyta</taxon>
        <taxon>Tracheophyta</taxon>
        <taxon>Spermatophyta</taxon>
        <taxon>Magnoliopsida</taxon>
        <taxon>eudicotyledons</taxon>
        <taxon>Gunneridae</taxon>
        <taxon>Pentapetalae</taxon>
        <taxon>asterids</taxon>
        <taxon>Ericales</taxon>
        <taxon>Ericaceae</taxon>
        <taxon>Ericoideae</taxon>
        <taxon>Rhodoreae</taxon>
        <taxon>Rhododendron</taxon>
    </lineage>
</organism>
<dbReference type="OrthoDB" id="2019149at2759"/>
<keyword evidence="2" id="KW-1185">Reference proteome</keyword>
<name>A0A834H2G3_RHOSS</name>
<gene>
    <name evidence="1" type="ORF">RHSIM_Rhsim04G0233000</name>
</gene>
<reference evidence="1" key="1">
    <citation type="submission" date="2019-11" db="EMBL/GenBank/DDBJ databases">
        <authorList>
            <person name="Liu Y."/>
            <person name="Hou J."/>
            <person name="Li T.-Q."/>
            <person name="Guan C.-H."/>
            <person name="Wu X."/>
            <person name="Wu H.-Z."/>
            <person name="Ling F."/>
            <person name="Zhang R."/>
            <person name="Shi X.-G."/>
            <person name="Ren J.-P."/>
            <person name="Chen E.-F."/>
            <person name="Sun J.-M."/>
        </authorList>
    </citation>
    <scope>NUCLEOTIDE SEQUENCE</scope>
    <source>
        <strain evidence="1">Adult_tree_wgs_1</strain>
        <tissue evidence="1">Leaves</tissue>
    </source>
</reference>
<dbReference type="EMBL" id="WJXA01000004">
    <property type="protein sequence ID" value="KAF7146370.1"/>
    <property type="molecule type" value="Genomic_DNA"/>
</dbReference>
<protein>
    <submittedName>
        <fullName evidence="1">Uncharacterized protein</fullName>
    </submittedName>
</protein>